<evidence type="ECO:0000256" key="1">
    <source>
        <dbReference type="ARBA" id="ARBA00022801"/>
    </source>
</evidence>
<dbReference type="InterPro" id="IPR052016">
    <property type="entry name" value="Bact_Sigma-Reg"/>
</dbReference>
<accession>A0ABV2L5D3</accession>
<reference evidence="6 7" key="1">
    <citation type="submission" date="2024-06" db="EMBL/GenBank/DDBJ databases">
        <title>Genomic Encyclopedia of Type Strains, Phase IV (KMG-IV): sequencing the most valuable type-strain genomes for metagenomic binning, comparative biology and taxonomic classification.</title>
        <authorList>
            <person name="Goeker M."/>
        </authorList>
    </citation>
    <scope>NUCLEOTIDE SEQUENCE [LARGE SCALE GENOMIC DNA]</scope>
    <source>
        <strain evidence="6 7">DSM 21331</strain>
    </source>
</reference>
<keyword evidence="4" id="KW-0472">Membrane</keyword>
<dbReference type="RefSeq" id="WP_238279862.1">
    <property type="nucleotide sequence ID" value="NZ_BPQL01000068.1"/>
</dbReference>
<dbReference type="EMBL" id="JBEPMM010000006">
    <property type="protein sequence ID" value="MET3693040.1"/>
    <property type="molecule type" value="Genomic_DNA"/>
</dbReference>
<proteinExistence type="predicted"/>
<organism evidence="6 7">
    <name type="scientific">Methylobacterium goesingense</name>
    <dbReference type="NCBI Taxonomy" id="243690"/>
    <lineage>
        <taxon>Bacteria</taxon>
        <taxon>Pseudomonadati</taxon>
        <taxon>Pseudomonadota</taxon>
        <taxon>Alphaproteobacteria</taxon>
        <taxon>Hyphomicrobiales</taxon>
        <taxon>Methylobacteriaceae</taxon>
        <taxon>Methylobacterium</taxon>
    </lineage>
</organism>
<keyword evidence="2" id="KW-0175">Coiled coil</keyword>
<dbReference type="InterPro" id="IPR003660">
    <property type="entry name" value="HAMP_dom"/>
</dbReference>
<evidence type="ECO:0000256" key="4">
    <source>
        <dbReference type="SAM" id="Phobius"/>
    </source>
</evidence>
<sequence>MSAEANPIIPAQAARVEDAGRRPRGGSLRGAGPRRSSDFLEVAGFVDVPTGEPGTMRPGALRGAAQGRDLDTLAHILFLRIYPVIAVVVLVTQIGIAWVNYRDQLHLYSERADLMASLAARAIARPDWSASPEIYRRQVEALSLDPAFRSATLRNAAGAVLMSFGDQKPGRGFERITAQADIPAEPGAAAQGRLTVAISAEGLRGNAEKQAVLAVVTSLILMLAFVFTLHANVRRHVLSPLKRLLLAMREVEHKRWVPVELDGAFRASNEIDVISQAFNRMVDGLRSGDEAKQLLQQLEQAHHKLEDANRLVMESIGYARRIQSSVLPDRTALDGTGLDVAVLWEPLHLVGGDYFWLEEIDGIGILVVADCTGHGVPGAFLTLIVATALDRLLHERGLRDPAAILEALDGMVRTQLRQDGRGAESDDGLDCGICVWDRARGEIRFAGAGTALTIIDGAAVTRIRGAKRGLGYPQRPGERVSVEETLLTVAPGMSFYLMTDGITDQMGGAGPARRLLGHRGVTDILAGDQAAPLAEQVARLDAALTAYRGGEARRDDMTLLAFRPRRDTLPDAA</sequence>
<dbReference type="CDD" id="cd06225">
    <property type="entry name" value="HAMP"/>
    <property type="match status" value="1"/>
</dbReference>
<dbReference type="PANTHER" id="PTHR43156">
    <property type="entry name" value="STAGE II SPORULATION PROTEIN E-RELATED"/>
    <property type="match status" value="1"/>
</dbReference>
<dbReference type="Proteomes" id="UP001549145">
    <property type="component" value="Unassembled WGS sequence"/>
</dbReference>
<name>A0ABV2L5D3_9HYPH</name>
<dbReference type="InterPro" id="IPR001932">
    <property type="entry name" value="PPM-type_phosphatase-like_dom"/>
</dbReference>
<dbReference type="Pfam" id="PF00672">
    <property type="entry name" value="HAMP"/>
    <property type="match status" value="1"/>
</dbReference>
<dbReference type="PROSITE" id="PS50885">
    <property type="entry name" value="HAMP"/>
    <property type="match status" value="1"/>
</dbReference>
<gene>
    <name evidence="6" type="ORF">ABID43_002584</name>
</gene>
<dbReference type="Pfam" id="PF07228">
    <property type="entry name" value="SpoIIE"/>
    <property type="match status" value="1"/>
</dbReference>
<dbReference type="PANTHER" id="PTHR43156:SF9">
    <property type="entry name" value="HAMP DOMAIN-CONTAINING PROTEIN"/>
    <property type="match status" value="1"/>
</dbReference>
<evidence type="ECO:0000256" key="3">
    <source>
        <dbReference type="SAM" id="MobiDB-lite"/>
    </source>
</evidence>
<dbReference type="SMART" id="SM00331">
    <property type="entry name" value="PP2C_SIG"/>
    <property type="match status" value="1"/>
</dbReference>
<protein>
    <submittedName>
        <fullName evidence="6">Serine phosphatase RsbU (Regulator of sigma subunit)</fullName>
    </submittedName>
</protein>
<evidence type="ECO:0000259" key="5">
    <source>
        <dbReference type="PROSITE" id="PS50885"/>
    </source>
</evidence>
<keyword evidence="1" id="KW-0378">Hydrolase</keyword>
<evidence type="ECO:0000256" key="2">
    <source>
        <dbReference type="SAM" id="Coils"/>
    </source>
</evidence>
<feature type="domain" description="HAMP" evidence="5">
    <location>
        <begin position="235"/>
        <end position="290"/>
    </location>
</feature>
<dbReference type="SMART" id="SM00304">
    <property type="entry name" value="HAMP"/>
    <property type="match status" value="1"/>
</dbReference>
<evidence type="ECO:0000313" key="7">
    <source>
        <dbReference type="Proteomes" id="UP001549145"/>
    </source>
</evidence>
<feature type="region of interest" description="Disordered" evidence="3">
    <location>
        <begin position="1"/>
        <end position="35"/>
    </location>
</feature>
<dbReference type="Gene3D" id="6.10.340.10">
    <property type="match status" value="1"/>
</dbReference>
<feature type="transmembrane region" description="Helical" evidence="4">
    <location>
        <begin position="211"/>
        <end position="233"/>
    </location>
</feature>
<dbReference type="Gene3D" id="3.60.40.10">
    <property type="entry name" value="PPM-type phosphatase domain"/>
    <property type="match status" value="1"/>
</dbReference>
<keyword evidence="7" id="KW-1185">Reference proteome</keyword>
<dbReference type="InterPro" id="IPR036457">
    <property type="entry name" value="PPM-type-like_dom_sf"/>
</dbReference>
<keyword evidence="4" id="KW-0812">Transmembrane</keyword>
<feature type="coiled-coil region" evidence="2">
    <location>
        <begin position="288"/>
        <end position="315"/>
    </location>
</feature>
<feature type="transmembrane region" description="Helical" evidence="4">
    <location>
        <begin position="81"/>
        <end position="101"/>
    </location>
</feature>
<keyword evidence="4" id="KW-1133">Transmembrane helix</keyword>
<evidence type="ECO:0000313" key="6">
    <source>
        <dbReference type="EMBL" id="MET3693040.1"/>
    </source>
</evidence>
<comment type="caution">
    <text evidence="6">The sequence shown here is derived from an EMBL/GenBank/DDBJ whole genome shotgun (WGS) entry which is preliminary data.</text>
</comment>